<dbReference type="EMBL" id="CYKH01002249">
    <property type="protein sequence ID" value="CUG94434.1"/>
    <property type="molecule type" value="Genomic_DNA"/>
</dbReference>
<dbReference type="InterPro" id="IPR037231">
    <property type="entry name" value="NAP-like_sf"/>
</dbReference>
<proteinExistence type="predicted"/>
<dbReference type="OMA" id="ISFRQNM"/>
<evidence type="ECO:0000313" key="2">
    <source>
        <dbReference type="Proteomes" id="UP000051952"/>
    </source>
</evidence>
<reference evidence="2" key="1">
    <citation type="submission" date="2015-09" db="EMBL/GenBank/DDBJ databases">
        <authorList>
            <consortium name="Pathogen Informatics"/>
        </authorList>
    </citation>
    <scope>NUCLEOTIDE SEQUENCE [LARGE SCALE GENOMIC DNA]</scope>
    <source>
        <strain evidence="2">Lake Konstanz</strain>
    </source>
</reference>
<dbReference type="AlphaFoldDB" id="A0A0S4JW42"/>
<gene>
    <name evidence="1" type="ORF">BSAL_48155</name>
</gene>
<protein>
    <submittedName>
        <fullName evidence="1">Uncharacterized protein</fullName>
    </submittedName>
</protein>
<evidence type="ECO:0000313" key="1">
    <source>
        <dbReference type="EMBL" id="CUG94434.1"/>
    </source>
</evidence>
<dbReference type="OrthoDB" id="275780at2759"/>
<dbReference type="Proteomes" id="UP000051952">
    <property type="component" value="Unassembled WGS sequence"/>
</dbReference>
<organism evidence="1 2">
    <name type="scientific">Bodo saltans</name>
    <name type="common">Flagellated protozoan</name>
    <dbReference type="NCBI Taxonomy" id="75058"/>
    <lineage>
        <taxon>Eukaryota</taxon>
        <taxon>Discoba</taxon>
        <taxon>Euglenozoa</taxon>
        <taxon>Kinetoplastea</taxon>
        <taxon>Metakinetoplastina</taxon>
        <taxon>Eubodonida</taxon>
        <taxon>Bodonidae</taxon>
        <taxon>Bodo</taxon>
    </lineage>
</organism>
<keyword evidence="2" id="KW-1185">Reference proteome</keyword>
<dbReference type="VEuPathDB" id="TriTrypDB:BSAL_48155"/>
<sequence>MIIGLVCVNQQKITMASTQAFTDEVLKALVDCRERNDALDAEYEKKKEQLTIPFREELEKLLVERQPLVDKLNWAQILDSADAPTKQFLNGTTDTKLLRAIESFKMVTTVRDGILFRRVVLKLRTNMFVETTELFREVDPDGKTTAISGVTWKAGTEKSRGDSLFRFFEEQAKENGLLLDALPAFEMVFQSPYLFAPEK</sequence>
<name>A0A0S4JW42_BODSA</name>
<dbReference type="SUPFAM" id="SSF143113">
    <property type="entry name" value="NAP-like"/>
    <property type="match status" value="1"/>
</dbReference>
<accession>A0A0S4JW42</accession>